<dbReference type="RefSeq" id="WP_344509325.1">
    <property type="nucleotide sequence ID" value="NZ_BAAAQD010000021.1"/>
</dbReference>
<dbReference type="EMBL" id="BAAAQD010000021">
    <property type="protein sequence ID" value="GAA1550692.1"/>
    <property type="molecule type" value="Genomic_DNA"/>
</dbReference>
<reference evidence="2 3" key="1">
    <citation type="journal article" date="2019" name="Int. J. Syst. Evol. Microbiol.">
        <title>The Global Catalogue of Microorganisms (GCM) 10K type strain sequencing project: providing services to taxonomists for standard genome sequencing and annotation.</title>
        <authorList>
            <consortium name="The Broad Institute Genomics Platform"/>
            <consortium name="The Broad Institute Genome Sequencing Center for Infectious Disease"/>
            <person name="Wu L."/>
            <person name="Ma J."/>
        </authorList>
    </citation>
    <scope>NUCLEOTIDE SEQUENCE [LARGE SCALE GENOMIC DNA]</scope>
    <source>
        <strain evidence="2 3">JCM 15933</strain>
    </source>
</reference>
<evidence type="ECO:0000313" key="3">
    <source>
        <dbReference type="Proteomes" id="UP001501470"/>
    </source>
</evidence>
<sequence>MESHRVFDRQRSVRNPKRYESFETDMTRKQADLPSNPLEPPGVDDGQVSDRDAHLTPEQRILKTQAIDAAAVAFVRAQRNLAHRRAAAALTDAARPEGAAGR</sequence>
<gene>
    <name evidence="2" type="ORF">GCM10009827_084190</name>
</gene>
<keyword evidence="3" id="KW-1185">Reference proteome</keyword>
<comment type="caution">
    <text evidence="2">The sequence shown here is derived from an EMBL/GenBank/DDBJ whole genome shotgun (WGS) entry which is preliminary data.</text>
</comment>
<feature type="compositionally biased region" description="Basic and acidic residues" evidence="1">
    <location>
        <begin position="1"/>
        <end position="31"/>
    </location>
</feature>
<proteinExistence type="predicted"/>
<name>A0ABN2C330_9ACTN</name>
<organism evidence="2 3">
    <name type="scientific">Dactylosporangium maewongense</name>
    <dbReference type="NCBI Taxonomy" id="634393"/>
    <lineage>
        <taxon>Bacteria</taxon>
        <taxon>Bacillati</taxon>
        <taxon>Actinomycetota</taxon>
        <taxon>Actinomycetes</taxon>
        <taxon>Micromonosporales</taxon>
        <taxon>Micromonosporaceae</taxon>
        <taxon>Dactylosporangium</taxon>
    </lineage>
</organism>
<feature type="region of interest" description="Disordered" evidence="1">
    <location>
        <begin position="1"/>
        <end position="50"/>
    </location>
</feature>
<accession>A0ABN2C330</accession>
<dbReference type="Proteomes" id="UP001501470">
    <property type="component" value="Unassembled WGS sequence"/>
</dbReference>
<evidence type="ECO:0000256" key="1">
    <source>
        <dbReference type="SAM" id="MobiDB-lite"/>
    </source>
</evidence>
<evidence type="ECO:0000313" key="2">
    <source>
        <dbReference type="EMBL" id="GAA1550692.1"/>
    </source>
</evidence>
<protein>
    <submittedName>
        <fullName evidence="2">Uncharacterized protein</fullName>
    </submittedName>
</protein>